<protein>
    <submittedName>
        <fullName evidence="3">Uncharacterized protein</fullName>
    </submittedName>
</protein>
<accession>A0A6A5KGY0</accession>
<dbReference type="EMBL" id="ML975261">
    <property type="protein sequence ID" value="KAF1837505.1"/>
    <property type="molecule type" value="Genomic_DNA"/>
</dbReference>
<sequence length="231" mass="26312">MTLFKRLLCTVDSNGFRDQCYDEDRFWYSEKGVIVKWIIFTTFIFLIFTWFVGGRIHAKQRLRKGLPLLGYHRVRPQHPIPSPTTTTTNPKEKKFLISYAERRRNGQAAQNHFTFYHQNQNQNPYAPRPHNGPGAAAWTEPPPVYQNSDAPPQYFEPQGQTVKMYQGAGMELPPYGGAQQQQQQSSGVVVGGNSYADVEMGGPTATQTQEQALPPRPAKARILGVLERFRR</sequence>
<dbReference type="AlphaFoldDB" id="A0A6A5KGY0"/>
<organism evidence="3 4">
    <name type="scientific">Decorospora gaudefroyi</name>
    <dbReference type="NCBI Taxonomy" id="184978"/>
    <lineage>
        <taxon>Eukaryota</taxon>
        <taxon>Fungi</taxon>
        <taxon>Dikarya</taxon>
        <taxon>Ascomycota</taxon>
        <taxon>Pezizomycotina</taxon>
        <taxon>Dothideomycetes</taxon>
        <taxon>Pleosporomycetidae</taxon>
        <taxon>Pleosporales</taxon>
        <taxon>Pleosporineae</taxon>
        <taxon>Pleosporaceae</taxon>
        <taxon>Decorospora</taxon>
    </lineage>
</organism>
<evidence type="ECO:0000313" key="3">
    <source>
        <dbReference type="EMBL" id="KAF1837505.1"/>
    </source>
</evidence>
<feature type="region of interest" description="Disordered" evidence="1">
    <location>
        <begin position="121"/>
        <end position="154"/>
    </location>
</feature>
<name>A0A6A5KGY0_9PLEO</name>
<keyword evidence="2" id="KW-1133">Transmembrane helix</keyword>
<keyword evidence="4" id="KW-1185">Reference proteome</keyword>
<evidence type="ECO:0000256" key="1">
    <source>
        <dbReference type="SAM" id="MobiDB-lite"/>
    </source>
</evidence>
<feature type="transmembrane region" description="Helical" evidence="2">
    <location>
        <begin position="34"/>
        <end position="53"/>
    </location>
</feature>
<proteinExistence type="predicted"/>
<keyword evidence="2" id="KW-0812">Transmembrane</keyword>
<gene>
    <name evidence="3" type="ORF">BDW02DRAFT_577103</name>
</gene>
<evidence type="ECO:0000313" key="4">
    <source>
        <dbReference type="Proteomes" id="UP000800040"/>
    </source>
</evidence>
<evidence type="ECO:0000256" key="2">
    <source>
        <dbReference type="SAM" id="Phobius"/>
    </source>
</evidence>
<reference evidence="3" key="1">
    <citation type="submission" date="2020-01" db="EMBL/GenBank/DDBJ databases">
        <authorList>
            <consortium name="DOE Joint Genome Institute"/>
            <person name="Haridas S."/>
            <person name="Albert R."/>
            <person name="Binder M."/>
            <person name="Bloem J."/>
            <person name="Labutti K."/>
            <person name="Salamov A."/>
            <person name="Andreopoulos B."/>
            <person name="Baker S.E."/>
            <person name="Barry K."/>
            <person name="Bills G."/>
            <person name="Bluhm B.H."/>
            <person name="Cannon C."/>
            <person name="Castanera R."/>
            <person name="Culley D.E."/>
            <person name="Daum C."/>
            <person name="Ezra D."/>
            <person name="Gonzalez J.B."/>
            <person name="Henrissat B."/>
            <person name="Kuo A."/>
            <person name="Liang C."/>
            <person name="Lipzen A."/>
            <person name="Lutzoni F."/>
            <person name="Magnuson J."/>
            <person name="Mondo S."/>
            <person name="Nolan M."/>
            <person name="Ohm R."/>
            <person name="Pangilinan J."/>
            <person name="Park H.-J."/>
            <person name="Ramirez L."/>
            <person name="Alfaro M."/>
            <person name="Sun H."/>
            <person name="Tritt A."/>
            <person name="Yoshinaga Y."/>
            <person name="Zwiers L.-H."/>
            <person name="Turgeon B.G."/>
            <person name="Goodwin S.B."/>
            <person name="Spatafora J.W."/>
            <person name="Crous P.W."/>
            <person name="Grigoriev I.V."/>
        </authorList>
    </citation>
    <scope>NUCLEOTIDE SEQUENCE</scope>
    <source>
        <strain evidence="3">P77</strain>
    </source>
</reference>
<feature type="compositionally biased region" description="Low complexity" evidence="1">
    <location>
        <begin position="176"/>
        <end position="192"/>
    </location>
</feature>
<keyword evidence="2" id="KW-0472">Membrane</keyword>
<feature type="region of interest" description="Disordered" evidence="1">
    <location>
        <begin position="173"/>
        <end position="219"/>
    </location>
</feature>
<dbReference type="Proteomes" id="UP000800040">
    <property type="component" value="Unassembled WGS sequence"/>
</dbReference>
<dbReference type="OrthoDB" id="5400539at2759"/>